<dbReference type="Proteomes" id="UP000617634">
    <property type="component" value="Unassembled WGS sequence"/>
</dbReference>
<dbReference type="InterPro" id="IPR005119">
    <property type="entry name" value="LysR_subst-bd"/>
</dbReference>
<dbReference type="RefSeq" id="WP_197160840.1">
    <property type="nucleotide sequence ID" value="NZ_JADZGI010000001.1"/>
</dbReference>
<dbReference type="PANTHER" id="PTHR30427">
    <property type="entry name" value="TRANSCRIPTIONAL ACTIVATOR PROTEIN LYSR"/>
    <property type="match status" value="1"/>
</dbReference>
<dbReference type="InterPro" id="IPR000847">
    <property type="entry name" value="LysR_HTH_N"/>
</dbReference>
<dbReference type="AlphaFoldDB" id="A0A931MJS3"/>
<evidence type="ECO:0000256" key="3">
    <source>
        <dbReference type="ARBA" id="ARBA00023125"/>
    </source>
</evidence>
<dbReference type="GO" id="GO:0009089">
    <property type="term" value="P:lysine biosynthetic process via diaminopimelate"/>
    <property type="evidence" value="ECO:0007669"/>
    <property type="project" value="TreeGrafter"/>
</dbReference>
<reference evidence="6" key="1">
    <citation type="submission" date="2020-11" db="EMBL/GenBank/DDBJ databases">
        <title>Novosphingobium aureum sp. nov., a marine bacterium isolated from sediment of a salt flat.</title>
        <authorList>
            <person name="Yoo Y."/>
            <person name="Kim J.-J."/>
        </authorList>
    </citation>
    <scope>NUCLEOTIDE SEQUENCE</scope>
    <source>
        <strain evidence="6">YJ-S2-02</strain>
    </source>
</reference>
<keyword evidence="7" id="KW-1185">Reference proteome</keyword>
<organism evidence="6 7">
    <name type="scientific">Novosphingobium aureum</name>
    <dbReference type="NCBI Taxonomy" id="2792964"/>
    <lineage>
        <taxon>Bacteria</taxon>
        <taxon>Pseudomonadati</taxon>
        <taxon>Pseudomonadota</taxon>
        <taxon>Alphaproteobacteria</taxon>
        <taxon>Sphingomonadales</taxon>
        <taxon>Sphingomonadaceae</taxon>
        <taxon>Novosphingobium</taxon>
    </lineage>
</organism>
<name>A0A931MJS3_9SPHN</name>
<keyword evidence="2" id="KW-0805">Transcription regulation</keyword>
<dbReference type="EMBL" id="JADZGI010000001">
    <property type="protein sequence ID" value="MBH0112028.1"/>
    <property type="molecule type" value="Genomic_DNA"/>
</dbReference>
<comment type="caution">
    <text evidence="6">The sequence shown here is derived from an EMBL/GenBank/DDBJ whole genome shotgun (WGS) entry which is preliminary data.</text>
</comment>
<dbReference type="InterPro" id="IPR036390">
    <property type="entry name" value="WH_DNA-bd_sf"/>
</dbReference>
<dbReference type="PROSITE" id="PS50931">
    <property type="entry name" value="HTH_LYSR"/>
    <property type="match status" value="1"/>
</dbReference>
<dbReference type="Pfam" id="PF03466">
    <property type="entry name" value="LysR_substrate"/>
    <property type="match status" value="1"/>
</dbReference>
<evidence type="ECO:0000313" key="7">
    <source>
        <dbReference type="Proteomes" id="UP000617634"/>
    </source>
</evidence>
<gene>
    <name evidence="6" type="ORF">I5E68_03555</name>
</gene>
<evidence type="ECO:0000313" key="6">
    <source>
        <dbReference type="EMBL" id="MBH0112028.1"/>
    </source>
</evidence>
<proteinExistence type="inferred from homology"/>
<dbReference type="PANTHER" id="PTHR30427:SF1">
    <property type="entry name" value="TRANSCRIPTIONAL ACTIVATOR PROTEIN LYSR"/>
    <property type="match status" value="1"/>
</dbReference>
<dbReference type="PRINTS" id="PR00039">
    <property type="entry name" value="HTHLYSR"/>
</dbReference>
<evidence type="ECO:0000256" key="2">
    <source>
        <dbReference type="ARBA" id="ARBA00023015"/>
    </source>
</evidence>
<dbReference type="GO" id="GO:0010628">
    <property type="term" value="P:positive regulation of gene expression"/>
    <property type="evidence" value="ECO:0007669"/>
    <property type="project" value="TreeGrafter"/>
</dbReference>
<protein>
    <submittedName>
        <fullName evidence="6">LysR family transcriptional regulator</fullName>
    </submittedName>
</protein>
<dbReference type="Pfam" id="PF00126">
    <property type="entry name" value="HTH_1"/>
    <property type="match status" value="1"/>
</dbReference>
<keyword evidence="3" id="KW-0238">DNA-binding</keyword>
<keyword evidence="4" id="KW-0804">Transcription</keyword>
<dbReference type="InterPro" id="IPR036388">
    <property type="entry name" value="WH-like_DNA-bd_sf"/>
</dbReference>
<accession>A0A931MJS3</accession>
<dbReference type="SUPFAM" id="SSF46785">
    <property type="entry name" value="Winged helix' DNA-binding domain"/>
    <property type="match status" value="1"/>
</dbReference>
<dbReference type="SUPFAM" id="SSF53850">
    <property type="entry name" value="Periplasmic binding protein-like II"/>
    <property type="match status" value="1"/>
</dbReference>
<dbReference type="GO" id="GO:0043565">
    <property type="term" value="F:sequence-specific DNA binding"/>
    <property type="evidence" value="ECO:0007669"/>
    <property type="project" value="TreeGrafter"/>
</dbReference>
<comment type="similarity">
    <text evidence="1">Belongs to the LysR transcriptional regulatory family.</text>
</comment>
<evidence type="ECO:0000256" key="4">
    <source>
        <dbReference type="ARBA" id="ARBA00023163"/>
    </source>
</evidence>
<dbReference type="Gene3D" id="1.10.10.10">
    <property type="entry name" value="Winged helix-like DNA-binding domain superfamily/Winged helix DNA-binding domain"/>
    <property type="match status" value="1"/>
</dbReference>
<evidence type="ECO:0000259" key="5">
    <source>
        <dbReference type="PROSITE" id="PS50931"/>
    </source>
</evidence>
<sequence>MKLRHIEVFHAVYVTGSVSAAARLLNVSQPAVTNLLKHAEDLLGFALFERVRGRMVATADADALFDQAQDIQVQVYQFRETARNIRRGQASALRISTVPALGMELLPRAVTEFLATREGIAIELHTIHHDDIALKLHERETDLVICYSAPRNAPVTSVILGEAQMHAFYAEKDMPAAPDPLPLASLDNRRYISTGDSGPQGRALATELAARDIAPDVVGASRTFSIAAALASSGLGMTIVDEHTALAMIRAGMAMRRLDPAQKYQIRAVHIENRPPPSVAIEFLDFLRDRIASL</sequence>
<evidence type="ECO:0000256" key="1">
    <source>
        <dbReference type="ARBA" id="ARBA00009437"/>
    </source>
</evidence>
<dbReference type="GO" id="GO:0003700">
    <property type="term" value="F:DNA-binding transcription factor activity"/>
    <property type="evidence" value="ECO:0007669"/>
    <property type="project" value="InterPro"/>
</dbReference>
<dbReference type="Gene3D" id="3.40.190.290">
    <property type="match status" value="1"/>
</dbReference>
<feature type="domain" description="HTH lysR-type" evidence="5">
    <location>
        <begin position="1"/>
        <end position="58"/>
    </location>
</feature>